<evidence type="ECO:0000313" key="2">
    <source>
        <dbReference type="Proteomes" id="UP000828390"/>
    </source>
</evidence>
<keyword evidence="2" id="KW-1185">Reference proteome</keyword>
<protein>
    <submittedName>
        <fullName evidence="1">Uncharacterized protein</fullName>
    </submittedName>
</protein>
<sequence length="60" mass="6705">MSRIRLRSGASPSLPLYKGLALDPQGGLGDPLDPRPYQLLFHKILCNHNDNPVWCETNFA</sequence>
<comment type="caution">
    <text evidence="1">The sequence shown here is derived from an EMBL/GenBank/DDBJ whole genome shotgun (WGS) entry which is preliminary data.</text>
</comment>
<organism evidence="1 2">
    <name type="scientific">Dreissena polymorpha</name>
    <name type="common">Zebra mussel</name>
    <name type="synonym">Mytilus polymorpha</name>
    <dbReference type="NCBI Taxonomy" id="45954"/>
    <lineage>
        <taxon>Eukaryota</taxon>
        <taxon>Metazoa</taxon>
        <taxon>Spiralia</taxon>
        <taxon>Lophotrochozoa</taxon>
        <taxon>Mollusca</taxon>
        <taxon>Bivalvia</taxon>
        <taxon>Autobranchia</taxon>
        <taxon>Heteroconchia</taxon>
        <taxon>Euheterodonta</taxon>
        <taxon>Imparidentia</taxon>
        <taxon>Neoheterodontei</taxon>
        <taxon>Myida</taxon>
        <taxon>Dreissenoidea</taxon>
        <taxon>Dreissenidae</taxon>
        <taxon>Dreissena</taxon>
    </lineage>
</organism>
<dbReference type="AlphaFoldDB" id="A0A9D4D4E7"/>
<dbReference type="Proteomes" id="UP000828390">
    <property type="component" value="Unassembled WGS sequence"/>
</dbReference>
<gene>
    <name evidence="1" type="ORF">DPMN_045195</name>
</gene>
<reference evidence="1" key="2">
    <citation type="submission" date="2020-11" db="EMBL/GenBank/DDBJ databases">
        <authorList>
            <person name="McCartney M.A."/>
            <person name="Auch B."/>
            <person name="Kono T."/>
            <person name="Mallez S."/>
            <person name="Becker A."/>
            <person name="Gohl D.M."/>
            <person name="Silverstein K.A.T."/>
            <person name="Koren S."/>
            <person name="Bechman K.B."/>
            <person name="Herman A."/>
            <person name="Abrahante J.E."/>
            <person name="Garbe J."/>
        </authorList>
    </citation>
    <scope>NUCLEOTIDE SEQUENCE</scope>
    <source>
        <strain evidence="1">Duluth1</strain>
        <tissue evidence="1">Whole animal</tissue>
    </source>
</reference>
<name>A0A9D4D4E7_DREPO</name>
<reference evidence="1" key="1">
    <citation type="journal article" date="2019" name="bioRxiv">
        <title>The Genome of the Zebra Mussel, Dreissena polymorpha: A Resource for Invasive Species Research.</title>
        <authorList>
            <person name="McCartney M.A."/>
            <person name="Auch B."/>
            <person name="Kono T."/>
            <person name="Mallez S."/>
            <person name="Zhang Y."/>
            <person name="Obille A."/>
            <person name="Becker A."/>
            <person name="Abrahante J.E."/>
            <person name="Garbe J."/>
            <person name="Badalamenti J.P."/>
            <person name="Herman A."/>
            <person name="Mangelson H."/>
            <person name="Liachko I."/>
            <person name="Sullivan S."/>
            <person name="Sone E.D."/>
            <person name="Koren S."/>
            <person name="Silverstein K.A.T."/>
            <person name="Beckman K.B."/>
            <person name="Gohl D.M."/>
        </authorList>
    </citation>
    <scope>NUCLEOTIDE SEQUENCE</scope>
    <source>
        <strain evidence="1">Duluth1</strain>
        <tissue evidence="1">Whole animal</tissue>
    </source>
</reference>
<dbReference type="EMBL" id="JAIWYP010000011">
    <property type="protein sequence ID" value="KAH3738557.1"/>
    <property type="molecule type" value="Genomic_DNA"/>
</dbReference>
<proteinExistence type="predicted"/>
<evidence type="ECO:0000313" key="1">
    <source>
        <dbReference type="EMBL" id="KAH3738557.1"/>
    </source>
</evidence>
<accession>A0A9D4D4E7</accession>